<name>A0ABZ2KIJ9_9BACT</name>
<evidence type="ECO:0000256" key="1">
    <source>
        <dbReference type="SAM" id="SignalP"/>
    </source>
</evidence>
<evidence type="ECO:0000313" key="3">
    <source>
        <dbReference type="Proteomes" id="UP001379533"/>
    </source>
</evidence>
<dbReference type="Proteomes" id="UP001379533">
    <property type="component" value="Chromosome"/>
</dbReference>
<protein>
    <submittedName>
        <fullName evidence="2">ChaN family lipoprotein</fullName>
    </submittedName>
</protein>
<dbReference type="RefSeq" id="WP_394848483.1">
    <property type="nucleotide sequence ID" value="NZ_CP089982.1"/>
</dbReference>
<accession>A0ABZ2KIJ9</accession>
<keyword evidence="2" id="KW-0449">Lipoprotein</keyword>
<keyword evidence="3" id="KW-1185">Reference proteome</keyword>
<organism evidence="2 3">
    <name type="scientific">Pendulispora brunnea</name>
    <dbReference type="NCBI Taxonomy" id="2905690"/>
    <lineage>
        <taxon>Bacteria</taxon>
        <taxon>Pseudomonadati</taxon>
        <taxon>Myxococcota</taxon>
        <taxon>Myxococcia</taxon>
        <taxon>Myxococcales</taxon>
        <taxon>Sorangiineae</taxon>
        <taxon>Pendulisporaceae</taxon>
        <taxon>Pendulispora</taxon>
    </lineage>
</organism>
<feature type="chain" id="PRO_5046449546" evidence="1">
    <location>
        <begin position="21"/>
        <end position="391"/>
    </location>
</feature>
<proteinExistence type="predicted"/>
<dbReference type="EMBL" id="CP089982">
    <property type="protein sequence ID" value="WXA97864.1"/>
    <property type="molecule type" value="Genomic_DNA"/>
</dbReference>
<evidence type="ECO:0000313" key="2">
    <source>
        <dbReference type="EMBL" id="WXA97864.1"/>
    </source>
</evidence>
<keyword evidence="1" id="KW-0732">Signal</keyword>
<feature type="signal peptide" evidence="1">
    <location>
        <begin position="1"/>
        <end position="20"/>
    </location>
</feature>
<gene>
    <name evidence="2" type="ORF">LZC95_13605</name>
</gene>
<reference evidence="2 3" key="1">
    <citation type="submission" date="2021-12" db="EMBL/GenBank/DDBJ databases">
        <title>Discovery of the Pendulisporaceae a myxobacterial family with distinct sporulation behavior and unique specialized metabolism.</title>
        <authorList>
            <person name="Garcia R."/>
            <person name="Popoff A."/>
            <person name="Bader C.D."/>
            <person name="Loehr J."/>
            <person name="Walesch S."/>
            <person name="Walt C."/>
            <person name="Boldt J."/>
            <person name="Bunk B."/>
            <person name="Haeckl F.J.F.P.J."/>
            <person name="Gunesch A.P."/>
            <person name="Birkelbach J."/>
            <person name="Nuebel U."/>
            <person name="Pietschmann T."/>
            <person name="Bach T."/>
            <person name="Mueller R."/>
        </authorList>
    </citation>
    <scope>NUCLEOTIDE SEQUENCE [LARGE SCALE GENOMIC DNA]</scope>
    <source>
        <strain evidence="2 3">MSr12523</strain>
    </source>
</reference>
<sequence length="391" mass="43616">MKWFQVAAALSAALVCNALACNSEDSSPAPDTSTELELSSDLVGKLFTSEKARTTYWEAVGKPSPYLTDYYGLHVLQPLPKETVLRQLVPAMASLVEDRGNSVSLLLEGGYSMVLHFNKALSRRGGGTVDSGHDYALFDAPDEGRLLAALEAFYALLQKHQLTDAYLLPNVHYDLEQAVVARAAEVTERITMTQDPDRSRFRHAGADAVLVVPDAVHGDEARYREIFDVLQHEPIDWFGIEMYPRREQPAIDAYLSEPDGSPAFEDAKERLLAVSWKTFAEPNPLQDNHYLRLLDICRQRKIRVHGMDIEPAYSLWGHGETPFGSMVRNLYWVASLPPSGRGVLFGGSAHFYGNSLVLGHPLLFVQDFLAPVYRGEKLFVLETKHAITRPM</sequence>